<reference evidence="2 3" key="1">
    <citation type="submission" date="2018-07" db="EMBL/GenBank/DDBJ databases">
        <title>Phylogenomic Insights into understanding Host Adaptation of Lactobacillus reuteri by a novel species, Lactobacillus spp. M31.</title>
        <authorList>
            <person name="Sharma S."/>
            <person name="Patil P."/>
            <person name="Korpole S."/>
            <person name="Patil P.B."/>
        </authorList>
    </citation>
    <scope>NUCLEOTIDE SEQUENCE [LARGE SCALE GENOMIC DNA]</scope>
    <source>
        <strain evidence="2 3">M31</strain>
    </source>
</reference>
<organism evidence="2 3">
    <name type="scientific">Limosilactobacillus walteri</name>
    <dbReference type="NCBI Taxonomy" id="2268022"/>
    <lineage>
        <taxon>Bacteria</taxon>
        <taxon>Bacillati</taxon>
        <taxon>Bacillota</taxon>
        <taxon>Bacilli</taxon>
        <taxon>Lactobacillales</taxon>
        <taxon>Lactobacillaceae</taxon>
        <taxon>Limosilactobacillus</taxon>
    </lineage>
</organism>
<dbReference type="RefSeq" id="WP_191667640.1">
    <property type="nucleotide sequence ID" value="NZ_QORN01000006.1"/>
</dbReference>
<feature type="domain" description="Replication-associated protein ORF2/G2P" evidence="1">
    <location>
        <begin position="94"/>
        <end position="196"/>
    </location>
</feature>
<gene>
    <name evidence="2" type="ORF">DTK66_02220</name>
</gene>
<name>A0ABR8P555_9LACO</name>
<dbReference type="Pfam" id="PF23343">
    <property type="entry name" value="REP_ORF2-G2P"/>
    <property type="match status" value="1"/>
</dbReference>
<evidence type="ECO:0000259" key="1">
    <source>
        <dbReference type="Pfam" id="PF23343"/>
    </source>
</evidence>
<keyword evidence="3" id="KW-1185">Reference proteome</keyword>
<proteinExistence type="predicted"/>
<protein>
    <submittedName>
        <fullName evidence="2">Replication rep protein</fullName>
    </submittedName>
</protein>
<dbReference type="EMBL" id="QORN01000006">
    <property type="protein sequence ID" value="MBD5805935.1"/>
    <property type="molecule type" value="Genomic_DNA"/>
</dbReference>
<accession>A0ABR8P555</accession>
<evidence type="ECO:0000313" key="3">
    <source>
        <dbReference type="Proteomes" id="UP000704341"/>
    </source>
</evidence>
<sequence>MITSNKKSNFNDTDQVYYLVTNNHIHYRKNGFTAHSSHIIKKKNGLYINKATGEVIPNPKKSDLKIQNQQSLIRSYRNLFYTIENYVDTFKHSVMITLDYEKPQTNLDSLSHDFDCFIKRLKRYIKKVYPTYHYEYIRINEPHENLFEGKPKWHIHLIILGIAFIPIEDIRNLWKQGGAYIKSYTNRNGESAAKYFCGFLNAPEHTKSKNELDIKRSSKKRRLKYYASGTDLFSTSRGIKTPTFRRGTYGKIKKKYPGETLNEGSKTIVIDGKIVNRFDYMNQKLIK</sequence>
<evidence type="ECO:0000313" key="2">
    <source>
        <dbReference type="EMBL" id="MBD5805935.1"/>
    </source>
</evidence>
<dbReference type="InterPro" id="IPR056906">
    <property type="entry name" value="ORF2/G2P_dom"/>
</dbReference>
<comment type="caution">
    <text evidence="2">The sequence shown here is derived from an EMBL/GenBank/DDBJ whole genome shotgun (WGS) entry which is preliminary data.</text>
</comment>
<dbReference type="Proteomes" id="UP000704341">
    <property type="component" value="Unassembled WGS sequence"/>
</dbReference>